<accession>A0A0F9S6J1</accession>
<protein>
    <submittedName>
        <fullName evidence="2">Uncharacterized protein</fullName>
    </submittedName>
</protein>
<dbReference type="AlphaFoldDB" id="A0A0F9S6J1"/>
<evidence type="ECO:0000313" key="2">
    <source>
        <dbReference type="EMBL" id="KKN24928.1"/>
    </source>
</evidence>
<feature type="region of interest" description="Disordered" evidence="1">
    <location>
        <begin position="211"/>
        <end position="248"/>
    </location>
</feature>
<reference evidence="2" key="1">
    <citation type="journal article" date="2015" name="Nature">
        <title>Complex archaea that bridge the gap between prokaryotes and eukaryotes.</title>
        <authorList>
            <person name="Spang A."/>
            <person name="Saw J.H."/>
            <person name="Jorgensen S.L."/>
            <person name="Zaremba-Niedzwiedzka K."/>
            <person name="Martijn J."/>
            <person name="Lind A.E."/>
            <person name="van Eijk R."/>
            <person name="Schleper C."/>
            <person name="Guy L."/>
            <person name="Ettema T.J."/>
        </authorList>
    </citation>
    <scope>NUCLEOTIDE SEQUENCE</scope>
</reference>
<proteinExistence type="predicted"/>
<name>A0A0F9S6J1_9ZZZZ</name>
<gene>
    <name evidence="2" type="ORF">LCGC14_0889980</name>
</gene>
<dbReference type="EMBL" id="LAZR01002845">
    <property type="protein sequence ID" value="KKN24928.1"/>
    <property type="molecule type" value="Genomic_DNA"/>
</dbReference>
<comment type="caution">
    <text evidence="2">The sequence shown here is derived from an EMBL/GenBank/DDBJ whole genome shotgun (WGS) entry which is preliminary data.</text>
</comment>
<sequence length="248" mass="28194">MAKAPSLSKPQFDRLYNRVEQVLTQVSLNFATDVQNLFIKEAANIAKCNQLQLEKLDKMIRPFGAGYHMRDLVKKSVLLGQGLMAVHVVRSPINRDTFDNLPKRDRRRLNIDDLIDVKQRNRVVRIRYSQLTDKQFYQVISGNNPSWGILTPHQQVTRKRGTPQDYFRVTAWRYDRQHGHVILSCQQGDVECKVRIPRKLFLDIAGQLPQSGRGSGSTVLRKKPVGTSGGAKAKKSTGTASKRRKKSA</sequence>
<evidence type="ECO:0000256" key="1">
    <source>
        <dbReference type="SAM" id="MobiDB-lite"/>
    </source>
</evidence>
<organism evidence="2">
    <name type="scientific">marine sediment metagenome</name>
    <dbReference type="NCBI Taxonomy" id="412755"/>
    <lineage>
        <taxon>unclassified sequences</taxon>
        <taxon>metagenomes</taxon>
        <taxon>ecological metagenomes</taxon>
    </lineage>
</organism>